<proteinExistence type="predicted"/>
<sequence>MAQDDDEGHEWAPRPANLQMSEMTPVGLGLLARKRAQAQISLGLGARPVAGDHVTEVTAVTAVTPLNDHAVKTGSRQAGKGLQGLKDEREIGVDLAGSGLRAMGHQPGSGKHSMNGVVVDAELPGNGASAPLLDMVIAQDLGLQLRRYGHRYPQDGDVRMAWRRRRGSRRTNREQRRLHQ</sequence>
<evidence type="ECO:0000313" key="2">
    <source>
        <dbReference type="EMBL" id="MBT1159491.1"/>
    </source>
</evidence>
<protein>
    <submittedName>
        <fullName evidence="2">Uncharacterized protein</fullName>
    </submittedName>
</protein>
<reference evidence="2" key="2">
    <citation type="submission" date="2021-03" db="EMBL/GenBank/DDBJ databases">
        <authorList>
            <person name="Artuso I."/>
            <person name="Turrini P."/>
            <person name="Pirolo M."/>
            <person name="Lugli G.A."/>
            <person name="Ventura M."/>
            <person name="Visca P."/>
        </authorList>
    </citation>
    <scope>NUCLEOTIDE SEQUENCE</scope>
    <source>
        <strain evidence="2">LMG 26462</strain>
    </source>
</reference>
<dbReference type="AlphaFoldDB" id="A0A9X1AH24"/>
<comment type="caution">
    <text evidence="2">The sequence shown here is derived from an EMBL/GenBank/DDBJ whole genome shotgun (WGS) entry which is preliminary data.</text>
</comment>
<accession>A0A9X1AH24</accession>
<gene>
    <name evidence="2" type="ORF">J1C56_28405</name>
</gene>
<evidence type="ECO:0000313" key="3">
    <source>
        <dbReference type="Proteomes" id="UP001138921"/>
    </source>
</evidence>
<feature type="region of interest" description="Disordered" evidence="1">
    <location>
        <begin position="1"/>
        <end position="20"/>
    </location>
</feature>
<evidence type="ECO:0000256" key="1">
    <source>
        <dbReference type="SAM" id="MobiDB-lite"/>
    </source>
</evidence>
<reference evidence="2" key="1">
    <citation type="journal article" date="2021" name="Microorganisms">
        <title>Phylogenomic Reconstruction and Metabolic Potential of the Genus Aminobacter.</title>
        <authorList>
            <person name="Artuso I."/>
            <person name="Turrini P."/>
            <person name="Pirolo M."/>
            <person name="Lugli G.A."/>
            <person name="Ventura M."/>
            <person name="Visca P."/>
        </authorList>
    </citation>
    <scope>NUCLEOTIDE SEQUENCE</scope>
    <source>
        <strain evidence="2">LMG 26462</strain>
    </source>
</reference>
<organism evidence="2 3">
    <name type="scientific">Aminobacter anthyllidis</name>
    <dbReference type="NCBI Taxonomy" id="1035067"/>
    <lineage>
        <taxon>Bacteria</taxon>
        <taxon>Pseudomonadati</taxon>
        <taxon>Pseudomonadota</taxon>
        <taxon>Alphaproteobacteria</taxon>
        <taxon>Hyphomicrobiales</taxon>
        <taxon>Phyllobacteriaceae</taxon>
        <taxon>Aminobacter</taxon>
    </lineage>
</organism>
<name>A0A9X1AH24_9HYPH</name>
<keyword evidence="3" id="KW-1185">Reference proteome</keyword>
<dbReference type="EMBL" id="JAFLWW010000012">
    <property type="protein sequence ID" value="MBT1159491.1"/>
    <property type="molecule type" value="Genomic_DNA"/>
</dbReference>
<dbReference type="RefSeq" id="WP_214393338.1">
    <property type="nucleotide sequence ID" value="NZ_JAFLWW010000012.1"/>
</dbReference>
<dbReference type="Proteomes" id="UP001138921">
    <property type="component" value="Unassembled WGS sequence"/>
</dbReference>